<evidence type="ECO:0000256" key="6">
    <source>
        <dbReference type="SAM" id="SignalP"/>
    </source>
</evidence>
<keyword evidence="4" id="KW-0472">Membrane</keyword>
<comment type="subcellular location">
    <subcellularLocation>
        <location evidence="1">Cell outer membrane</location>
    </subcellularLocation>
</comment>
<dbReference type="Pfam" id="PF07980">
    <property type="entry name" value="SusD_RagB"/>
    <property type="match status" value="1"/>
</dbReference>
<dbReference type="InterPro" id="IPR011990">
    <property type="entry name" value="TPR-like_helical_dom_sf"/>
</dbReference>
<dbReference type="RefSeq" id="WP_345244398.1">
    <property type="nucleotide sequence ID" value="NZ_BAABHD010000029.1"/>
</dbReference>
<evidence type="ECO:0000256" key="3">
    <source>
        <dbReference type="ARBA" id="ARBA00022729"/>
    </source>
</evidence>
<organism evidence="9 10">
    <name type="scientific">Nibrella saemangeumensis</name>
    <dbReference type="NCBI Taxonomy" id="1084526"/>
    <lineage>
        <taxon>Bacteria</taxon>
        <taxon>Pseudomonadati</taxon>
        <taxon>Bacteroidota</taxon>
        <taxon>Cytophagia</taxon>
        <taxon>Cytophagales</taxon>
        <taxon>Spirosomataceae</taxon>
        <taxon>Nibrella</taxon>
    </lineage>
</organism>
<evidence type="ECO:0000313" key="9">
    <source>
        <dbReference type="EMBL" id="GAA4457238.1"/>
    </source>
</evidence>
<dbReference type="Gene3D" id="1.25.40.390">
    <property type="match status" value="1"/>
</dbReference>
<evidence type="ECO:0000256" key="5">
    <source>
        <dbReference type="ARBA" id="ARBA00023237"/>
    </source>
</evidence>
<evidence type="ECO:0000259" key="7">
    <source>
        <dbReference type="Pfam" id="PF07980"/>
    </source>
</evidence>
<feature type="domain" description="SusD-like N-terminal" evidence="8">
    <location>
        <begin position="43"/>
        <end position="221"/>
    </location>
</feature>
<feature type="domain" description="RagB/SusD" evidence="7">
    <location>
        <begin position="339"/>
        <end position="484"/>
    </location>
</feature>
<comment type="caution">
    <text evidence="9">The sequence shown here is derived from an EMBL/GenBank/DDBJ whole genome shotgun (WGS) entry which is preliminary data.</text>
</comment>
<dbReference type="InterPro" id="IPR033985">
    <property type="entry name" value="SusD-like_N"/>
</dbReference>
<name>A0ABP8MYU1_9BACT</name>
<keyword evidence="5" id="KW-0998">Cell outer membrane</keyword>
<evidence type="ECO:0000256" key="4">
    <source>
        <dbReference type="ARBA" id="ARBA00023136"/>
    </source>
</evidence>
<gene>
    <name evidence="9" type="ORF">GCM10023189_27650</name>
</gene>
<dbReference type="EMBL" id="BAABHD010000029">
    <property type="protein sequence ID" value="GAA4457238.1"/>
    <property type="molecule type" value="Genomic_DNA"/>
</dbReference>
<accession>A0ABP8MYU1</accession>
<sequence length="484" mass="54612">MKKLKIAILSMVGLLTIYGCTKTFLDLTPQNAITDVAYWKSDKDFEAGVNAAYFALQWNGASFPWYALAGMPTGDLKPNENANHFNLEALNFQAVNSELVSSWSAGYEIITRANLVLSRMEKAQPSELTADLKTRLVGEGKFLRGFGYFQLARQFGGVPLILDEQTATSPTDVPRAPVEQVWAQVAKDFTDAATNLPVKYDAVNVGRATRGSALGYLAYTYMYLKDWQKAAKATEDLMALGIYDLTPDYKKTFAISNENNEETVFEVQYRDSQLGWGASRNGHYLPQQLAPRGIGEKYAPYGGWGNQLPTEQVVKAFEPGDVRRKAQILVEGDEPYYGFEMEKKWTTTGYAYTKWWQGPSANDHSAINLKQLRYAEVLLNYAEILNELGRTAEAYTHINRVRARAKLPPKTAGTKEKALDDIMQERRVETLCEYNQWYHLTRTGKAAEFLKKEYGRDFKPHQVVFPIPQSELDVNRALTQNPGY</sequence>
<evidence type="ECO:0000313" key="10">
    <source>
        <dbReference type="Proteomes" id="UP001501175"/>
    </source>
</evidence>
<dbReference type="CDD" id="cd08977">
    <property type="entry name" value="SusD"/>
    <property type="match status" value="1"/>
</dbReference>
<dbReference type="Proteomes" id="UP001501175">
    <property type="component" value="Unassembled WGS sequence"/>
</dbReference>
<dbReference type="InterPro" id="IPR012944">
    <property type="entry name" value="SusD_RagB_dom"/>
</dbReference>
<protein>
    <submittedName>
        <fullName evidence="9">RagB/SusD family nutrient uptake outer membrane protein</fullName>
    </submittedName>
</protein>
<evidence type="ECO:0000259" key="8">
    <source>
        <dbReference type="Pfam" id="PF14322"/>
    </source>
</evidence>
<keyword evidence="3 6" id="KW-0732">Signal</keyword>
<dbReference type="SUPFAM" id="SSF48452">
    <property type="entry name" value="TPR-like"/>
    <property type="match status" value="1"/>
</dbReference>
<reference evidence="10" key="1">
    <citation type="journal article" date="2019" name="Int. J. Syst. Evol. Microbiol.">
        <title>The Global Catalogue of Microorganisms (GCM) 10K type strain sequencing project: providing services to taxonomists for standard genome sequencing and annotation.</title>
        <authorList>
            <consortium name="The Broad Institute Genomics Platform"/>
            <consortium name="The Broad Institute Genome Sequencing Center for Infectious Disease"/>
            <person name="Wu L."/>
            <person name="Ma J."/>
        </authorList>
    </citation>
    <scope>NUCLEOTIDE SEQUENCE [LARGE SCALE GENOMIC DNA]</scope>
    <source>
        <strain evidence="10">JCM 17927</strain>
    </source>
</reference>
<comment type="similarity">
    <text evidence="2">Belongs to the SusD family.</text>
</comment>
<dbReference type="Pfam" id="PF14322">
    <property type="entry name" value="SusD-like_3"/>
    <property type="match status" value="1"/>
</dbReference>
<evidence type="ECO:0000256" key="2">
    <source>
        <dbReference type="ARBA" id="ARBA00006275"/>
    </source>
</evidence>
<feature type="signal peptide" evidence="6">
    <location>
        <begin position="1"/>
        <end position="21"/>
    </location>
</feature>
<proteinExistence type="inferred from homology"/>
<evidence type="ECO:0000256" key="1">
    <source>
        <dbReference type="ARBA" id="ARBA00004442"/>
    </source>
</evidence>
<feature type="chain" id="PRO_5045592209" evidence="6">
    <location>
        <begin position="22"/>
        <end position="484"/>
    </location>
</feature>
<dbReference type="PROSITE" id="PS51257">
    <property type="entry name" value="PROKAR_LIPOPROTEIN"/>
    <property type="match status" value="1"/>
</dbReference>
<keyword evidence="10" id="KW-1185">Reference proteome</keyword>